<dbReference type="PANTHER" id="PTHR24121:SF22">
    <property type="entry name" value="PROTEIN ACCELERATED CELL DEATH 6-LIKE"/>
    <property type="match status" value="1"/>
</dbReference>
<dbReference type="Pfam" id="PF12796">
    <property type="entry name" value="Ank_2"/>
    <property type="match status" value="3"/>
</dbReference>
<dbReference type="EMBL" id="JAINDJ010000002">
    <property type="protein sequence ID" value="KAG9456234.1"/>
    <property type="molecule type" value="Genomic_DNA"/>
</dbReference>
<dbReference type="PROSITE" id="PS50297">
    <property type="entry name" value="ANK_REP_REGION"/>
    <property type="match status" value="5"/>
</dbReference>
<proteinExistence type="predicted"/>
<accession>A0AAV7F6K8</accession>
<protein>
    <recommendedName>
        <fullName evidence="5">PGG domain-containing protein</fullName>
    </recommendedName>
</protein>
<keyword evidence="2" id="KW-0812">Transmembrane</keyword>
<feature type="transmembrane region" description="Helical" evidence="2">
    <location>
        <begin position="458"/>
        <end position="479"/>
    </location>
</feature>
<feature type="repeat" description="ANK" evidence="1">
    <location>
        <begin position="249"/>
        <end position="271"/>
    </location>
</feature>
<feature type="repeat" description="ANK" evidence="1">
    <location>
        <begin position="107"/>
        <end position="128"/>
    </location>
</feature>
<keyword evidence="1" id="KW-0040">ANK repeat</keyword>
<feature type="repeat" description="ANK" evidence="1">
    <location>
        <begin position="68"/>
        <end position="90"/>
    </location>
</feature>
<dbReference type="InterPro" id="IPR002110">
    <property type="entry name" value="Ankyrin_rpt"/>
</dbReference>
<comment type="caution">
    <text evidence="3">The sequence shown here is derived from an EMBL/GenBank/DDBJ whole genome shotgun (WGS) entry which is preliminary data.</text>
</comment>
<keyword evidence="2" id="KW-1133">Transmembrane helix</keyword>
<dbReference type="Pfam" id="PF00023">
    <property type="entry name" value="Ank"/>
    <property type="match status" value="1"/>
</dbReference>
<dbReference type="AlphaFoldDB" id="A0AAV7F6K8"/>
<dbReference type="PANTHER" id="PTHR24121">
    <property type="entry name" value="NO MECHANORECEPTOR POTENTIAL C, ISOFORM D-RELATED"/>
    <property type="match status" value="1"/>
</dbReference>
<reference evidence="3 4" key="1">
    <citation type="submission" date="2021-07" db="EMBL/GenBank/DDBJ databases">
        <title>The Aristolochia fimbriata genome: insights into angiosperm evolution, floral development and chemical biosynthesis.</title>
        <authorList>
            <person name="Jiao Y."/>
        </authorList>
    </citation>
    <scope>NUCLEOTIDE SEQUENCE [LARGE SCALE GENOMIC DNA]</scope>
    <source>
        <strain evidence="3">IBCAS-2021</strain>
        <tissue evidence="3">Leaf</tissue>
    </source>
</reference>
<keyword evidence="2" id="KW-0472">Membrane</keyword>
<gene>
    <name evidence="3" type="ORF">H6P81_000742</name>
</gene>
<evidence type="ECO:0008006" key="5">
    <source>
        <dbReference type="Google" id="ProtNLM"/>
    </source>
</evidence>
<sequence>MDPLLIRAARSGDATALSGLIERKPELLQQVTPQNKTALHIAVEYESIPCAELLYAQSPELLSRKSTKGDTVLHMAARVGHVRLADVLIDWVKEQDSRELLRWANAEGNTCLHEAARHGHIPVAELLVAEDPTLPCSANFVGESPLYLAAERGYPKFVDLILSISPEVVDRKSRAFYGGPKGRTSLHAAVVQSHFDIQKKLVEALPELVKEADIYGSIPLHYAASMGCLDVVRVLTQPDSSTIYLLNKDGDSPIHLAAKNGHCDVTREFVQLRPDCGEVRDIKGQNALHVAVESGKRKVVKYILEAPELKNLINEQDDEGNTPLHLAAMNRRLRIIYLLFWDEKVDLKLVNSQKQTAVDIVRSDRSITMILQKLLISTSSRESEVKRRNEDEYGVSDADADHHVDDTSYTEPGFYESMMKASLVVLVFVVSFCLTKVTMGSIWKEKEGLDLRNAKQQGALLVDAAIVMFLATFLLHAGILDPVLVPNYSSDVPLSY</sequence>
<feature type="repeat" description="ANK" evidence="1">
    <location>
        <begin position="283"/>
        <end position="315"/>
    </location>
</feature>
<dbReference type="Gene3D" id="1.25.40.20">
    <property type="entry name" value="Ankyrin repeat-containing domain"/>
    <property type="match status" value="1"/>
</dbReference>
<evidence type="ECO:0000256" key="1">
    <source>
        <dbReference type="PROSITE-ProRule" id="PRU00023"/>
    </source>
</evidence>
<evidence type="ECO:0000256" key="2">
    <source>
        <dbReference type="SAM" id="Phobius"/>
    </source>
</evidence>
<dbReference type="SUPFAM" id="SSF48403">
    <property type="entry name" value="Ankyrin repeat"/>
    <property type="match status" value="1"/>
</dbReference>
<dbReference type="PROSITE" id="PS50088">
    <property type="entry name" value="ANK_REPEAT"/>
    <property type="match status" value="5"/>
</dbReference>
<name>A0AAV7F6K8_ARIFI</name>
<feature type="repeat" description="ANK" evidence="1">
    <location>
        <begin position="319"/>
        <end position="340"/>
    </location>
</feature>
<evidence type="ECO:0000313" key="4">
    <source>
        <dbReference type="Proteomes" id="UP000825729"/>
    </source>
</evidence>
<keyword evidence="4" id="KW-1185">Reference proteome</keyword>
<evidence type="ECO:0000313" key="3">
    <source>
        <dbReference type="EMBL" id="KAG9456234.1"/>
    </source>
</evidence>
<feature type="transmembrane region" description="Helical" evidence="2">
    <location>
        <begin position="418"/>
        <end position="437"/>
    </location>
</feature>
<dbReference type="Proteomes" id="UP000825729">
    <property type="component" value="Unassembled WGS sequence"/>
</dbReference>
<dbReference type="SMART" id="SM00248">
    <property type="entry name" value="ANK"/>
    <property type="match status" value="9"/>
</dbReference>
<dbReference type="InterPro" id="IPR036770">
    <property type="entry name" value="Ankyrin_rpt-contain_sf"/>
</dbReference>
<organism evidence="3 4">
    <name type="scientific">Aristolochia fimbriata</name>
    <name type="common">White veined hardy Dutchman's pipe vine</name>
    <dbReference type="NCBI Taxonomy" id="158543"/>
    <lineage>
        <taxon>Eukaryota</taxon>
        <taxon>Viridiplantae</taxon>
        <taxon>Streptophyta</taxon>
        <taxon>Embryophyta</taxon>
        <taxon>Tracheophyta</taxon>
        <taxon>Spermatophyta</taxon>
        <taxon>Magnoliopsida</taxon>
        <taxon>Magnoliidae</taxon>
        <taxon>Piperales</taxon>
        <taxon>Aristolochiaceae</taxon>
        <taxon>Aristolochia</taxon>
    </lineage>
</organism>